<dbReference type="GO" id="GO:0016491">
    <property type="term" value="F:oxidoreductase activity"/>
    <property type="evidence" value="ECO:0007669"/>
    <property type="project" value="UniProtKB-KW"/>
</dbReference>
<proteinExistence type="predicted"/>
<dbReference type="PANTHER" id="PTHR13847">
    <property type="entry name" value="SARCOSINE DEHYDROGENASE-RELATED"/>
    <property type="match status" value="1"/>
</dbReference>
<dbReference type="PANTHER" id="PTHR13847:SF287">
    <property type="entry name" value="FAD-DEPENDENT OXIDOREDUCTASE DOMAIN-CONTAINING PROTEIN 1"/>
    <property type="match status" value="1"/>
</dbReference>
<dbReference type="Gene3D" id="3.30.9.10">
    <property type="entry name" value="D-Amino Acid Oxidase, subunit A, domain 2"/>
    <property type="match status" value="1"/>
</dbReference>
<protein>
    <recommendedName>
        <fullName evidence="2">FAD dependent oxidoreductase domain-containing protein</fullName>
    </recommendedName>
</protein>
<dbReference type="SUPFAM" id="SSF51905">
    <property type="entry name" value="FAD/NAD(P)-binding domain"/>
    <property type="match status" value="1"/>
</dbReference>
<sequence>MTKKASAIVIGAGIIGASVAYNLSRSLPPPVVIVDMMRAGSGSTAAALGGFRHQFSSRLNVQLSIESIKILERFKDTMGVDPLIRYDGYLFIAHTQPSLTMLRLNAEMQRSLGVPVETYSGEEILRLLPFYDFSDALGGNLCYRDGHALTSAVHQGYLSKAFSLGAQLLENTRVTGVILDEQTIRGVETSLGTIYSDSVVIAAGAYSAGVGRLAGVDIPVTPQPRKILFTRGVPRGLPESFPLIVEVDSTFALGREHNSVFFSNNRWIIQGFDADFPPEYDEQVFTEAIKRLPPLADSPIGYSVRGLYETTPDANPIVSECGIGGLYCCAGFNGHGFMHAPAVGVLMGELVRGEKPHLDISEFSLKRFDGKNEHERLVI</sequence>
<evidence type="ECO:0000256" key="1">
    <source>
        <dbReference type="ARBA" id="ARBA00023002"/>
    </source>
</evidence>
<evidence type="ECO:0000259" key="2">
    <source>
        <dbReference type="Pfam" id="PF01266"/>
    </source>
</evidence>
<name>A0A2R6B9Z6_9ARCH</name>
<dbReference type="InterPro" id="IPR036188">
    <property type="entry name" value="FAD/NAD-bd_sf"/>
</dbReference>
<evidence type="ECO:0000313" key="4">
    <source>
        <dbReference type="Proteomes" id="UP000241284"/>
    </source>
</evidence>
<dbReference type="Proteomes" id="UP000241284">
    <property type="component" value="Unassembled WGS sequence"/>
</dbReference>
<evidence type="ECO:0000313" key="3">
    <source>
        <dbReference type="EMBL" id="PSN95494.1"/>
    </source>
</evidence>
<dbReference type="Pfam" id="PF01266">
    <property type="entry name" value="DAO"/>
    <property type="match status" value="1"/>
</dbReference>
<organism evidence="3 4">
    <name type="scientific">Candidatus Marsarchaeota G2 archaeon ECH_B_2</name>
    <dbReference type="NCBI Taxonomy" id="1978160"/>
    <lineage>
        <taxon>Archaea</taxon>
        <taxon>Candidatus Marsarchaeota</taxon>
        <taxon>Candidatus Marsarchaeota group 2</taxon>
    </lineage>
</organism>
<dbReference type="AlphaFoldDB" id="A0A2R6B9Z6"/>
<comment type="caution">
    <text evidence="3">The sequence shown here is derived from an EMBL/GenBank/DDBJ whole genome shotgun (WGS) entry which is preliminary data.</text>
</comment>
<keyword evidence="1" id="KW-0560">Oxidoreductase</keyword>
<accession>A0A2R6B9Z6</accession>
<dbReference type="InterPro" id="IPR006076">
    <property type="entry name" value="FAD-dep_OxRdtase"/>
</dbReference>
<dbReference type="Gene3D" id="3.50.50.60">
    <property type="entry name" value="FAD/NAD(P)-binding domain"/>
    <property type="match status" value="1"/>
</dbReference>
<reference evidence="3 4" key="1">
    <citation type="submission" date="2017-04" db="EMBL/GenBank/DDBJ databases">
        <title>Novel microbial lineages endemic to geothermal iron-oxide mats fill important gaps in the evolutionary history of Archaea.</title>
        <authorList>
            <person name="Jay Z.J."/>
            <person name="Beam J.P."/>
            <person name="Dlakic M."/>
            <person name="Rusch D.B."/>
            <person name="Kozubal M.A."/>
            <person name="Inskeep W.P."/>
        </authorList>
    </citation>
    <scope>NUCLEOTIDE SEQUENCE [LARGE SCALE GENOMIC DNA]</scope>
    <source>
        <strain evidence="3">ECH_B_2</strain>
    </source>
</reference>
<feature type="domain" description="FAD dependent oxidoreductase" evidence="2">
    <location>
        <begin position="7"/>
        <end position="350"/>
    </location>
</feature>
<gene>
    <name evidence="3" type="ORF">B9Q06_05580</name>
</gene>
<dbReference type="GO" id="GO:0005737">
    <property type="term" value="C:cytoplasm"/>
    <property type="evidence" value="ECO:0007669"/>
    <property type="project" value="TreeGrafter"/>
</dbReference>
<dbReference type="EMBL" id="NEXH01000009">
    <property type="protein sequence ID" value="PSN95494.1"/>
    <property type="molecule type" value="Genomic_DNA"/>
</dbReference>